<dbReference type="RefSeq" id="WP_071896829.1">
    <property type="nucleotide sequence ID" value="NZ_MPIN01000001.1"/>
</dbReference>
<gene>
    <name evidence="1" type="ORF">BON30_06030</name>
</gene>
<organism evidence="1 2">
    <name type="scientific">Cystobacter ferrugineus</name>
    <dbReference type="NCBI Taxonomy" id="83449"/>
    <lineage>
        <taxon>Bacteria</taxon>
        <taxon>Pseudomonadati</taxon>
        <taxon>Myxococcota</taxon>
        <taxon>Myxococcia</taxon>
        <taxon>Myxococcales</taxon>
        <taxon>Cystobacterineae</taxon>
        <taxon>Archangiaceae</taxon>
        <taxon>Cystobacter</taxon>
    </lineage>
</organism>
<sequence>MTPPQSPVLEFPAMLHGSIGAIRRQVSVEGRKWAREYLKTGGFSHPQRMLEVPPGELLVMHSAAEFEVMGRSSWRIHMFADVFMHLNDGVPEEEYPRAREAFESFSLSSPWGALYHAVSPPPLRSAERMARRFAALLRFWDVLQGPRYAYRVPDTHHTLDGLMEYIYRETLEAWCPGGPASVREHLALAVERMARATREDCKEAVLRMIPCVMRANADLKHREELNDPEFLRERLDALRPDDFEDISGAYRYAVNGALYAWDRALGRH</sequence>
<dbReference type="AlphaFoldDB" id="A0A1L9BKG4"/>
<reference evidence="2" key="1">
    <citation type="submission" date="2016-11" db="EMBL/GenBank/DDBJ databases">
        <authorList>
            <person name="Shukria A."/>
            <person name="Stevens D.C."/>
        </authorList>
    </citation>
    <scope>NUCLEOTIDE SEQUENCE [LARGE SCALE GENOMIC DNA]</scope>
    <source>
        <strain evidence="2">Cbfe23</strain>
    </source>
</reference>
<accession>A0A1L9BKG4</accession>
<dbReference type="Proteomes" id="UP000182229">
    <property type="component" value="Unassembled WGS sequence"/>
</dbReference>
<dbReference type="EMBL" id="MPIN01000001">
    <property type="protein sequence ID" value="OJH42733.1"/>
    <property type="molecule type" value="Genomic_DNA"/>
</dbReference>
<dbReference type="OrthoDB" id="228379at68525"/>
<reference evidence="1 2" key="2">
    <citation type="submission" date="2016-12" db="EMBL/GenBank/DDBJ databases">
        <title>Draft Genome Sequence of Cystobacter ferrugineus Strain Cbfe23.</title>
        <authorList>
            <person name="Akbar S."/>
            <person name="Dowd S.E."/>
            <person name="Stevens D.C."/>
        </authorList>
    </citation>
    <scope>NUCLEOTIDE SEQUENCE [LARGE SCALE GENOMIC DNA]</scope>
    <source>
        <strain evidence="1 2">Cbfe23</strain>
    </source>
</reference>
<proteinExistence type="predicted"/>
<evidence type="ECO:0000313" key="1">
    <source>
        <dbReference type="EMBL" id="OJH42733.1"/>
    </source>
</evidence>
<evidence type="ECO:0000313" key="2">
    <source>
        <dbReference type="Proteomes" id="UP000182229"/>
    </source>
</evidence>
<protein>
    <submittedName>
        <fullName evidence="1">Uncharacterized protein</fullName>
    </submittedName>
</protein>
<name>A0A1L9BKG4_9BACT</name>
<comment type="caution">
    <text evidence="1">The sequence shown here is derived from an EMBL/GenBank/DDBJ whole genome shotgun (WGS) entry which is preliminary data.</text>
</comment>
<keyword evidence="2" id="KW-1185">Reference proteome</keyword>